<reference evidence="1 2" key="1">
    <citation type="submission" date="2013-09" db="EMBL/GenBank/DDBJ databases">
        <title>High correlation between genotypes and phenotypes of environmental bacteria Comamonas testosteroni strains.</title>
        <authorList>
            <person name="Liu L."/>
            <person name="Zhu W."/>
            <person name="Xia X."/>
            <person name="Xu B."/>
            <person name="Luo M."/>
            <person name="Wang G."/>
        </authorList>
    </citation>
    <scope>NUCLEOTIDE SEQUENCE [LARGE SCALE GENOMIC DNA]</scope>
    <source>
        <strain evidence="1 2">JL40</strain>
    </source>
</reference>
<gene>
    <name evidence="1" type="ORF">P353_08745</name>
</gene>
<dbReference type="EMBL" id="AWOR01000037">
    <property type="protein sequence ID" value="KGH30939.1"/>
    <property type="molecule type" value="Genomic_DNA"/>
</dbReference>
<evidence type="ECO:0000313" key="1">
    <source>
        <dbReference type="EMBL" id="KGH30939.1"/>
    </source>
</evidence>
<comment type="caution">
    <text evidence="1">The sequence shown here is derived from an EMBL/GenBank/DDBJ whole genome shotgun (WGS) entry which is preliminary data.</text>
</comment>
<name>A0A096FM03_COMTE</name>
<accession>A0A096FM03</accession>
<dbReference type="RefSeq" id="WP_034367802.1">
    <property type="nucleotide sequence ID" value="NZ_AWOR01000037.1"/>
</dbReference>
<sequence length="93" mass="10659">MPVLTLSLKGAYFEAIRDGSKHEEYRLAKPYWSKRLEGRSYAQIVLTLGYPAADDHERRLVLPWRGYTRKTITHPHFGPDPVDVYAIDVSAIS</sequence>
<protein>
    <submittedName>
        <fullName evidence="1">RNA-binding protein</fullName>
    </submittedName>
</protein>
<evidence type="ECO:0000313" key="2">
    <source>
        <dbReference type="Proteomes" id="UP000029553"/>
    </source>
</evidence>
<dbReference type="Proteomes" id="UP000029553">
    <property type="component" value="Unassembled WGS sequence"/>
</dbReference>
<dbReference type="AlphaFoldDB" id="A0A096FM03"/>
<organism evidence="1 2">
    <name type="scientific">Comamonas testosteroni</name>
    <name type="common">Pseudomonas testosteroni</name>
    <dbReference type="NCBI Taxonomy" id="285"/>
    <lineage>
        <taxon>Bacteria</taxon>
        <taxon>Pseudomonadati</taxon>
        <taxon>Pseudomonadota</taxon>
        <taxon>Betaproteobacteria</taxon>
        <taxon>Burkholderiales</taxon>
        <taxon>Comamonadaceae</taxon>
        <taxon>Comamonas</taxon>
    </lineage>
</organism>
<proteinExistence type="predicted"/>